<name>A0A1H6K3R6_9RHOB</name>
<evidence type="ECO:0000313" key="1">
    <source>
        <dbReference type="EMBL" id="SEH66172.1"/>
    </source>
</evidence>
<dbReference type="OrthoDB" id="543755at2"/>
<dbReference type="CDD" id="cd16440">
    <property type="entry name" value="beta_Kdo_transferase_KpsC_1"/>
    <property type="match status" value="1"/>
</dbReference>
<dbReference type="GO" id="GO:0000271">
    <property type="term" value="P:polysaccharide biosynthetic process"/>
    <property type="evidence" value="ECO:0007669"/>
    <property type="project" value="InterPro"/>
</dbReference>
<dbReference type="AlphaFoldDB" id="A0A1H6K3R6"/>
<evidence type="ECO:0000313" key="2">
    <source>
        <dbReference type="Proteomes" id="UP000199125"/>
    </source>
</evidence>
<dbReference type="RefSeq" id="WP_090845900.1">
    <property type="nucleotide sequence ID" value="NZ_FNXG01000001.1"/>
</dbReference>
<accession>A0A1H6K3R6</accession>
<dbReference type="InterPro" id="IPR007833">
    <property type="entry name" value="Capsule_polysaccharide_synth"/>
</dbReference>
<dbReference type="GO" id="GO:0015774">
    <property type="term" value="P:polysaccharide transport"/>
    <property type="evidence" value="ECO:0007669"/>
    <property type="project" value="InterPro"/>
</dbReference>
<organism evidence="1 2">
    <name type="scientific">Paracoccus alkenifer</name>
    <dbReference type="NCBI Taxonomy" id="65735"/>
    <lineage>
        <taxon>Bacteria</taxon>
        <taxon>Pseudomonadati</taxon>
        <taxon>Pseudomonadota</taxon>
        <taxon>Alphaproteobacteria</taxon>
        <taxon>Rhodobacterales</taxon>
        <taxon>Paracoccaceae</taxon>
        <taxon>Paracoccus</taxon>
    </lineage>
</organism>
<proteinExistence type="predicted"/>
<reference evidence="2" key="1">
    <citation type="submission" date="2016-10" db="EMBL/GenBank/DDBJ databases">
        <authorList>
            <person name="Varghese N."/>
            <person name="Submissions S."/>
        </authorList>
    </citation>
    <scope>NUCLEOTIDE SEQUENCE [LARGE SCALE GENOMIC DNA]</scope>
    <source>
        <strain evidence="2">DSM 11593</strain>
    </source>
</reference>
<sequence length="665" mass="71647">MPLPQKPPHEQRRLFIYNGGFFLQPRLRRILGLAGWRLCIGLPGPGDCVAVWGASPTAWRGRAIARQRGAAVVTVEDAFLRSVLPGRDRSRIGRRGPIGLLIDPRGVHFDPSSPSLIEELAASKQAAALAGRATAMLARLRAADLSKYNAHRPGLSAAAPGYVLVVDQTRGDASLMGAGRETFLRMLTAARDEHPGARIVLRSHPETAAGLRPGHLSAADLRPGEVLCDTPVSPWRLVGDAAAVYAVSSQLGYEAMLAGHRPRLFGQPFYAGWGLSDDEAPVARRLGRTTLPALFAASHLLAPVWYDPCHDRLTDLEGAIRQLESEARAHAQDCDGHLALGMRLWKRRPLARFFGEGRGVRFTDHPSAKVSLVWAGHADKAPQALRVEDGFLRSRGLGAALVPPLSLVADSRGIYYDPGRESDLEHLIAQPLPPQGHARAAALIARLRQAALTKYNLPGMMPAIPRDGHRVILVPGQVEDDASIRLGAGVERTNLALLFRTRAENPGALIVWKPHPDVEAGLRPGAVADAQLAGLADITARNAPAAALIDAVDEVWTITSTLGFEALIRGKPVTTLGAPFYAGWGLTSDLGPIPARRSARPDLETLVHAALIAYPRYRDPLSQLPCPAEIAADRLADPTASPQPSTLRWLAKLQGALIPHSRLWR</sequence>
<dbReference type="CDD" id="cd16439">
    <property type="entry name" value="beta_Kdo_transferase_KpsC_2"/>
    <property type="match status" value="1"/>
</dbReference>
<dbReference type="Proteomes" id="UP000199125">
    <property type="component" value="Unassembled WGS sequence"/>
</dbReference>
<protein>
    <submittedName>
        <fullName evidence="1">Capsular polysaccharide export protein</fullName>
    </submittedName>
</protein>
<keyword evidence="2" id="KW-1185">Reference proteome</keyword>
<gene>
    <name evidence="1" type="ORF">SAMN04488075_0642</name>
</gene>
<dbReference type="EMBL" id="FNXG01000001">
    <property type="protein sequence ID" value="SEH66172.1"/>
    <property type="molecule type" value="Genomic_DNA"/>
</dbReference>
<dbReference type="Pfam" id="PF05159">
    <property type="entry name" value="Capsule_synth"/>
    <property type="match status" value="4"/>
</dbReference>
<dbReference type="STRING" id="65735.SAMN04488075_0642"/>